<evidence type="ECO:0000313" key="2">
    <source>
        <dbReference type="Proteomes" id="UP000277204"/>
    </source>
</evidence>
<name>A0A183M1X4_9TREM</name>
<dbReference type="EMBL" id="UZAI01005021">
    <property type="protein sequence ID" value="VDO88758.1"/>
    <property type="molecule type" value="Genomic_DNA"/>
</dbReference>
<dbReference type="AlphaFoldDB" id="A0A183M1X4"/>
<protein>
    <submittedName>
        <fullName evidence="1">Uncharacterized protein</fullName>
    </submittedName>
</protein>
<gene>
    <name evidence="1" type="ORF">SMRZ_LOCUS10048</name>
</gene>
<accession>A0A183M1X4</accession>
<proteinExistence type="predicted"/>
<evidence type="ECO:0000313" key="1">
    <source>
        <dbReference type="EMBL" id="VDO88758.1"/>
    </source>
</evidence>
<keyword evidence="2" id="KW-1185">Reference proteome</keyword>
<reference evidence="1 2" key="1">
    <citation type="submission" date="2018-11" db="EMBL/GenBank/DDBJ databases">
        <authorList>
            <consortium name="Pathogen Informatics"/>
        </authorList>
    </citation>
    <scope>NUCLEOTIDE SEQUENCE [LARGE SCALE GENOMIC DNA]</scope>
    <source>
        <strain evidence="1 2">Zambia</strain>
    </source>
</reference>
<dbReference type="Proteomes" id="UP000277204">
    <property type="component" value="Unassembled WGS sequence"/>
</dbReference>
<organism evidence="1 2">
    <name type="scientific">Schistosoma margrebowiei</name>
    <dbReference type="NCBI Taxonomy" id="48269"/>
    <lineage>
        <taxon>Eukaryota</taxon>
        <taxon>Metazoa</taxon>
        <taxon>Spiralia</taxon>
        <taxon>Lophotrochozoa</taxon>
        <taxon>Platyhelminthes</taxon>
        <taxon>Trematoda</taxon>
        <taxon>Digenea</taxon>
        <taxon>Strigeidida</taxon>
        <taxon>Schistosomatoidea</taxon>
        <taxon>Schistosomatidae</taxon>
        <taxon>Schistosoma</taxon>
    </lineage>
</organism>
<sequence length="50" mass="5951">MYLHLRVDVYFGTRTKYRSFQTSVMISSIRFNMSVNFVLIGIFCILNQHC</sequence>